<feature type="domain" description="Aminoglycoside phosphotransferase" evidence="1">
    <location>
        <begin position="302"/>
        <end position="458"/>
    </location>
</feature>
<proteinExistence type="predicted"/>
<sequence length="561" mass="63733">MPSTPVVATLQEHVSFLLHEVETHCHLVELFFTSGSVELLSSIRGRRGYVQALREKADIETARLLERRKAHTTFHAQVSGMHTLVIALEMLTKHCFDCVREGTLEEAYEHPTGPECRKLVKRIRRALRLVKVGVSENRRRTGIKLGRRTHKLLASYNELQALTLQAKFDLSDDQLRAAILSNVSVKRLIEQLGVVAEALIKADLGQVATLQNYPHLLDSATNLNYDLRDLKVRRLALTRSGSAIAAITHKDESGKEVLAVYKEGDRDKIEEEVAGVNQWRNIDPRLAPSVLSQTGTSQINGKSDDSNGQSSLLIEHIPGKTLEALLLDGDQEGTQAALKVLFKTLNQTWKASLTPESCTANFMKQLQKRIGDSRKVHPEFFKDEERICGYTSLSFDELVRRVAVHEAQWRAPFSVLTHGDFNVDNLIYDDSEKRVYFIDLHRASYFDYVQDLSVLMVSIYRLQVLSGETRTQMMESAKEVYRFGRRFAARQQDATFEVRLAAGLARSFATSTRFIFDKKLASRMHLRARYLLERLAKLSSEERTTEQAQTFTLPLKELYVE</sequence>
<dbReference type="GO" id="GO:0016740">
    <property type="term" value="F:transferase activity"/>
    <property type="evidence" value="ECO:0007669"/>
    <property type="project" value="UniProtKB-KW"/>
</dbReference>
<dbReference type="InterPro" id="IPR002575">
    <property type="entry name" value="Aminoglycoside_PTrfase"/>
</dbReference>
<reference evidence="2 3" key="1">
    <citation type="submission" date="2018-07" db="EMBL/GenBank/DDBJ databases">
        <title>Genomic Encyclopedia of Type Strains, Phase III (KMG-III): the genomes of soil and plant-associated and newly described type strains.</title>
        <authorList>
            <person name="Whitman W."/>
        </authorList>
    </citation>
    <scope>NUCLEOTIDE SEQUENCE [LARGE SCALE GENOMIC DNA]</scope>
    <source>
        <strain evidence="2 3">CECT 7731</strain>
    </source>
</reference>
<evidence type="ECO:0000313" key="2">
    <source>
        <dbReference type="EMBL" id="RCW96486.1"/>
    </source>
</evidence>
<protein>
    <submittedName>
        <fullName evidence="2">Phosphotransferase family enzyme</fullName>
    </submittedName>
</protein>
<dbReference type="OrthoDB" id="3806873at2"/>
<dbReference type="AlphaFoldDB" id="A0A368ZTD6"/>
<accession>A0A368ZTD6</accession>
<dbReference type="Gene3D" id="3.90.1200.10">
    <property type="match status" value="1"/>
</dbReference>
<keyword evidence="2" id="KW-0808">Transferase</keyword>
<dbReference type="InterPro" id="IPR011009">
    <property type="entry name" value="Kinase-like_dom_sf"/>
</dbReference>
<dbReference type="Proteomes" id="UP000253506">
    <property type="component" value="Unassembled WGS sequence"/>
</dbReference>
<organism evidence="2 3">
    <name type="scientific">Marinomonas foliarum</name>
    <dbReference type="NCBI Taxonomy" id="491950"/>
    <lineage>
        <taxon>Bacteria</taxon>
        <taxon>Pseudomonadati</taxon>
        <taxon>Pseudomonadota</taxon>
        <taxon>Gammaproteobacteria</taxon>
        <taxon>Oceanospirillales</taxon>
        <taxon>Oceanospirillaceae</taxon>
        <taxon>Marinomonas</taxon>
    </lineage>
</organism>
<name>A0A368ZTD6_9GAMM</name>
<comment type="caution">
    <text evidence="2">The sequence shown here is derived from an EMBL/GenBank/DDBJ whole genome shotgun (WGS) entry which is preliminary data.</text>
</comment>
<dbReference type="RefSeq" id="WP_114413181.1">
    <property type="nucleotide sequence ID" value="NZ_QPJQ01000034.1"/>
</dbReference>
<gene>
    <name evidence="2" type="ORF">DFP77_13440</name>
</gene>
<evidence type="ECO:0000259" key="1">
    <source>
        <dbReference type="Pfam" id="PF01636"/>
    </source>
</evidence>
<dbReference type="EMBL" id="QPJQ01000034">
    <property type="protein sequence ID" value="RCW96486.1"/>
    <property type="molecule type" value="Genomic_DNA"/>
</dbReference>
<dbReference type="Pfam" id="PF01636">
    <property type="entry name" value="APH"/>
    <property type="match status" value="1"/>
</dbReference>
<dbReference type="SUPFAM" id="SSF56112">
    <property type="entry name" value="Protein kinase-like (PK-like)"/>
    <property type="match status" value="1"/>
</dbReference>
<evidence type="ECO:0000313" key="3">
    <source>
        <dbReference type="Proteomes" id="UP000253506"/>
    </source>
</evidence>